<evidence type="ECO:0000313" key="2">
    <source>
        <dbReference type="Proteomes" id="UP001148662"/>
    </source>
</evidence>
<gene>
    <name evidence="1" type="ORF">NM688_g892</name>
</gene>
<name>A0ACC1TDA7_9APHY</name>
<organism evidence="1 2">
    <name type="scientific">Phlebia brevispora</name>
    <dbReference type="NCBI Taxonomy" id="194682"/>
    <lineage>
        <taxon>Eukaryota</taxon>
        <taxon>Fungi</taxon>
        <taxon>Dikarya</taxon>
        <taxon>Basidiomycota</taxon>
        <taxon>Agaricomycotina</taxon>
        <taxon>Agaricomycetes</taxon>
        <taxon>Polyporales</taxon>
        <taxon>Meruliaceae</taxon>
        <taxon>Phlebia</taxon>
    </lineage>
</organism>
<keyword evidence="2" id="KW-1185">Reference proteome</keyword>
<dbReference type="EMBL" id="JANHOG010000085">
    <property type="protein sequence ID" value="KAJ3558498.1"/>
    <property type="molecule type" value="Genomic_DNA"/>
</dbReference>
<sequence length="745" mass="80111">MSSQTGSTKDLNDGKAEALHALLNSLSPGSAVSQSGEDKLSAEQVRKLSDKLEEIIGLGTASGDGTRRNEKGELVNEEGLPIIDINEPLRPDEEAADNTDQLGNFDDPGVLPLWTLSSAEKARRKAECDRILDTLEEEERLEETREAEAARARWAEEMEKRKEASKAEIENLKKAREMQKKMGKALLRSVVEGKEREEKEKAEMEHADREAAAKKKSLKPKKSVTFADQHIEHGEPRSSKGKDIDWGDVAPGRLRSHGQSALLTRDHMEHLPMKMHVVERQPRRLRSPEPPAQEGDSDDESATGSLAAADSEDGDVIHSDHLESDDEGNHSPLDSDEDGSEDGLPEDQKHEDWGGEDFDYAQHQREIALEYYEKRKAISTEVSAAMRAHTHDNDEWNQPDVPLEATLASSGPKPSVSRFKSERLSGPDRSTLASHSLGGSVLPSSHSTSLKGAVRLGKLRDGQLVGGEEGESDGELDAADENARNMLEMLKKGEVTNIGPSPAAPVETGTNQESTTPAAVAQLSVPQEPTAHPKPSKASKFKMSMAHAGLPQRSTGSSASSLAGTPVNQVDRSSPKTSSPGGVSPVPSSVSSGPTVLPRQMPTMIVESPSLRAPANARRPARSSAQGIPAVQPPAFHSVILESPSFQPPTTSSQSPAFHSVILESPSFQPPAQLSKGVESTAAPSAPTTSQPTERVSTPLRSGVVERRPPTIVSASAVKAATNTEITAKKKVSRPAVNPTIYRFD</sequence>
<protein>
    <submittedName>
        <fullName evidence="1">Uncharacterized protein</fullName>
    </submittedName>
</protein>
<proteinExistence type="predicted"/>
<reference evidence="1" key="1">
    <citation type="submission" date="2022-07" db="EMBL/GenBank/DDBJ databases">
        <title>Genome Sequence of Phlebia brevispora.</title>
        <authorList>
            <person name="Buettner E."/>
        </authorList>
    </citation>
    <scope>NUCLEOTIDE SEQUENCE</scope>
    <source>
        <strain evidence="1">MPL23</strain>
    </source>
</reference>
<comment type="caution">
    <text evidence="1">The sequence shown here is derived from an EMBL/GenBank/DDBJ whole genome shotgun (WGS) entry which is preliminary data.</text>
</comment>
<evidence type="ECO:0000313" key="1">
    <source>
        <dbReference type="EMBL" id="KAJ3558498.1"/>
    </source>
</evidence>
<accession>A0ACC1TDA7</accession>
<dbReference type="Proteomes" id="UP001148662">
    <property type="component" value="Unassembled WGS sequence"/>
</dbReference>